<reference evidence="2" key="1">
    <citation type="submission" date="2022-11" db="EMBL/GenBank/DDBJ databases">
        <authorList>
            <person name="Petersen C."/>
        </authorList>
    </citation>
    <scope>NUCLEOTIDE SEQUENCE</scope>
    <source>
        <strain evidence="2">IBT 19713</strain>
    </source>
</reference>
<feature type="compositionally biased region" description="Polar residues" evidence="1">
    <location>
        <begin position="349"/>
        <end position="367"/>
    </location>
</feature>
<protein>
    <submittedName>
        <fullName evidence="2">Uncharacterized protein</fullName>
    </submittedName>
</protein>
<feature type="region of interest" description="Disordered" evidence="1">
    <location>
        <begin position="307"/>
        <end position="367"/>
    </location>
</feature>
<keyword evidence="3" id="KW-1185">Reference proteome</keyword>
<dbReference type="EMBL" id="JAPQKS010000005">
    <property type="protein sequence ID" value="KAJ5226310.1"/>
    <property type="molecule type" value="Genomic_DNA"/>
</dbReference>
<sequence length="367" mass="40479">MHLMLPEAPASDSNSSGPRQASPLPSTTAPPTVTQAQSAAPSNPAPSNPASPTFSSNTSQSIRLPSHENFLNLAAEVRAIRDRVAQLCPAESTPTAPQLPSHPGDVYIVYGHEFQGILIRPDSILHTNPGATISVPEDSSNRFNTPNAAVNDVNITPNARPLQPNAANQRQIDPLRAGGAIIFRNLFQCIRLFFFVYLFSDPGTWTRYLLVIGSLLVIVLGETELYQAVHSLLIAPFHRYLERLTHVGGPDQQPANNQPHGAIPHFRRFQLESFALGRALILLLTSLIPGVGERQVEARNAAEAERQRIEERQREAEQERQREAEQEHQREAEQEHQREAEQEREENSAPDQQASNEIPEQGQAASA</sequence>
<feature type="region of interest" description="Disordered" evidence="1">
    <location>
        <begin position="1"/>
        <end position="61"/>
    </location>
</feature>
<organism evidence="2 3">
    <name type="scientific">Penicillium chermesinum</name>
    <dbReference type="NCBI Taxonomy" id="63820"/>
    <lineage>
        <taxon>Eukaryota</taxon>
        <taxon>Fungi</taxon>
        <taxon>Dikarya</taxon>
        <taxon>Ascomycota</taxon>
        <taxon>Pezizomycotina</taxon>
        <taxon>Eurotiomycetes</taxon>
        <taxon>Eurotiomycetidae</taxon>
        <taxon>Eurotiales</taxon>
        <taxon>Aspergillaceae</taxon>
        <taxon>Penicillium</taxon>
    </lineage>
</organism>
<gene>
    <name evidence="2" type="ORF">N7468_007535</name>
</gene>
<reference evidence="2" key="2">
    <citation type="journal article" date="2023" name="IMA Fungus">
        <title>Comparative genomic study of the Penicillium genus elucidates a diverse pangenome and 15 lateral gene transfer events.</title>
        <authorList>
            <person name="Petersen C."/>
            <person name="Sorensen T."/>
            <person name="Nielsen M.R."/>
            <person name="Sondergaard T.E."/>
            <person name="Sorensen J.L."/>
            <person name="Fitzpatrick D.A."/>
            <person name="Frisvad J.C."/>
            <person name="Nielsen K.L."/>
        </authorList>
    </citation>
    <scope>NUCLEOTIDE SEQUENCE</scope>
    <source>
        <strain evidence="2">IBT 19713</strain>
    </source>
</reference>
<feature type="compositionally biased region" description="Low complexity" evidence="1">
    <location>
        <begin position="21"/>
        <end position="42"/>
    </location>
</feature>
<dbReference type="AlphaFoldDB" id="A0A9W9TM96"/>
<proteinExistence type="predicted"/>
<accession>A0A9W9TM96</accession>
<dbReference type="RefSeq" id="XP_058329721.1">
    <property type="nucleotide sequence ID" value="XM_058476831.1"/>
</dbReference>
<name>A0A9W9TM96_9EURO</name>
<comment type="caution">
    <text evidence="2">The sequence shown here is derived from an EMBL/GenBank/DDBJ whole genome shotgun (WGS) entry which is preliminary data.</text>
</comment>
<dbReference type="OrthoDB" id="21589at2759"/>
<evidence type="ECO:0000313" key="3">
    <source>
        <dbReference type="Proteomes" id="UP001150941"/>
    </source>
</evidence>
<evidence type="ECO:0000256" key="1">
    <source>
        <dbReference type="SAM" id="MobiDB-lite"/>
    </source>
</evidence>
<feature type="compositionally biased region" description="Basic and acidic residues" evidence="1">
    <location>
        <begin position="307"/>
        <end position="347"/>
    </location>
</feature>
<evidence type="ECO:0000313" key="2">
    <source>
        <dbReference type="EMBL" id="KAJ5226310.1"/>
    </source>
</evidence>
<dbReference type="GeneID" id="83204134"/>
<dbReference type="Proteomes" id="UP001150941">
    <property type="component" value="Unassembled WGS sequence"/>
</dbReference>
<feature type="compositionally biased region" description="Low complexity" evidence="1">
    <location>
        <begin position="50"/>
        <end position="59"/>
    </location>
</feature>